<dbReference type="InterPro" id="IPR036908">
    <property type="entry name" value="RlpA-like_sf"/>
</dbReference>
<evidence type="ECO:0000256" key="1">
    <source>
        <dbReference type="ARBA" id="ARBA00023239"/>
    </source>
</evidence>
<organism evidence="7 8">
    <name type="scientific">Flavobacterium aquidurense</name>
    <dbReference type="NCBI Taxonomy" id="362413"/>
    <lineage>
        <taxon>Bacteria</taxon>
        <taxon>Pseudomonadati</taxon>
        <taxon>Bacteroidota</taxon>
        <taxon>Flavobacteriia</taxon>
        <taxon>Flavobacteriales</taxon>
        <taxon>Flavobacteriaceae</taxon>
        <taxon>Flavobacterium</taxon>
    </lineage>
</organism>
<dbReference type="CDD" id="cd22268">
    <property type="entry name" value="DPBB_RlpA-like"/>
    <property type="match status" value="1"/>
</dbReference>
<sequence length="165" mass="18470">MRSKKHIILTSLTLTFLSCFTYVISQTKPTTEPKAKIPQDTVKIIKPDLLAIPTDSVFTDKGLKLKPYKKNAHASYYADRFNGKKTASGARFNNSKYTAAHKKLPFGTRIKVTNEANGKFVIVKVTDRGPFVKTRELDLSKRAFMEITKNKGAGAMKVTIETIIE</sequence>
<feature type="domain" description="RlpA-like protein double-psi beta-barrel" evidence="6">
    <location>
        <begin position="71"/>
        <end position="159"/>
    </location>
</feature>
<dbReference type="PATRIC" id="fig|362413.3.peg.4322"/>
<comment type="similarity">
    <text evidence="3 4">Belongs to the RlpA family.</text>
</comment>
<dbReference type="InterPro" id="IPR034718">
    <property type="entry name" value="RlpA"/>
</dbReference>
<evidence type="ECO:0000313" key="7">
    <source>
        <dbReference type="EMBL" id="KQB41029.1"/>
    </source>
</evidence>
<feature type="signal peptide" evidence="5">
    <location>
        <begin position="1"/>
        <end position="25"/>
    </location>
</feature>
<evidence type="ECO:0000256" key="2">
    <source>
        <dbReference type="ARBA" id="ARBA00023316"/>
    </source>
</evidence>
<feature type="chain" id="PRO_5009984722" description="Probable endolytic peptidoglycan transglycosylase RlpA" evidence="5">
    <location>
        <begin position="26"/>
        <end position="165"/>
    </location>
</feature>
<name>A0A0Q0W338_9FLAO</name>
<dbReference type="PANTHER" id="PTHR34183">
    <property type="entry name" value="ENDOLYTIC PEPTIDOGLYCAN TRANSGLYCOSYLASE RLPA"/>
    <property type="match status" value="1"/>
</dbReference>
<reference evidence="7 8" key="1">
    <citation type="submission" date="2014-09" db="EMBL/GenBank/DDBJ databases">
        <title>Genome sequence of Flavobacterium aquidurense RC62.</title>
        <authorList>
            <person name="Kim J.F."/>
            <person name="Kwak M.-J."/>
        </authorList>
    </citation>
    <scope>NUCLEOTIDE SEQUENCE [LARGE SCALE GENOMIC DNA]</scope>
    <source>
        <strain evidence="7 8">RC62</strain>
    </source>
</reference>
<accession>A0A0Q0W338</accession>
<dbReference type="RefSeq" id="WP_055094021.1">
    <property type="nucleotide sequence ID" value="NZ_JRLF01000009.1"/>
</dbReference>
<dbReference type="Gene3D" id="2.40.40.10">
    <property type="entry name" value="RlpA-like domain"/>
    <property type="match status" value="1"/>
</dbReference>
<dbReference type="GO" id="GO:0005886">
    <property type="term" value="C:plasma membrane"/>
    <property type="evidence" value="ECO:0007669"/>
    <property type="project" value="UniProtKB-SubCell"/>
</dbReference>
<evidence type="ECO:0000256" key="5">
    <source>
        <dbReference type="SAM" id="SignalP"/>
    </source>
</evidence>
<comment type="function">
    <text evidence="3">Lytic transglycosylase with a strong preference for naked glycan strands that lack stem peptides.</text>
</comment>
<dbReference type="Proteomes" id="UP000050443">
    <property type="component" value="Unassembled WGS sequence"/>
</dbReference>
<proteinExistence type="inferred from homology"/>
<dbReference type="InterPro" id="IPR009009">
    <property type="entry name" value="RlpA-like_DPBB"/>
</dbReference>
<dbReference type="PANTHER" id="PTHR34183:SF1">
    <property type="entry name" value="ENDOLYTIC PEPTIDOGLYCAN TRANSGLYCOSYLASE RLPA"/>
    <property type="match status" value="1"/>
</dbReference>
<dbReference type="Pfam" id="PF03330">
    <property type="entry name" value="DPBB_1"/>
    <property type="match status" value="1"/>
</dbReference>
<dbReference type="EC" id="4.2.2.-" evidence="3"/>
<dbReference type="AlphaFoldDB" id="A0A0Q0W338"/>
<dbReference type="HAMAP" id="MF_02071">
    <property type="entry name" value="RlpA"/>
    <property type="match status" value="1"/>
</dbReference>
<evidence type="ECO:0000313" key="8">
    <source>
        <dbReference type="Proteomes" id="UP000050443"/>
    </source>
</evidence>
<evidence type="ECO:0000256" key="4">
    <source>
        <dbReference type="RuleBase" id="RU003495"/>
    </source>
</evidence>
<keyword evidence="3" id="KW-0564">Palmitate</keyword>
<dbReference type="InterPro" id="IPR012997">
    <property type="entry name" value="RplA"/>
</dbReference>
<keyword evidence="5" id="KW-0732">Signal</keyword>
<keyword evidence="1 3" id="KW-0456">Lyase</keyword>
<keyword evidence="3" id="KW-0472">Membrane</keyword>
<dbReference type="NCBIfam" id="TIGR00413">
    <property type="entry name" value="rlpA"/>
    <property type="match status" value="1"/>
</dbReference>
<evidence type="ECO:0000256" key="3">
    <source>
        <dbReference type="HAMAP-Rule" id="MF_02071"/>
    </source>
</evidence>
<dbReference type="SUPFAM" id="SSF50685">
    <property type="entry name" value="Barwin-like endoglucanases"/>
    <property type="match status" value="1"/>
</dbReference>
<dbReference type="GO" id="GO:0000270">
    <property type="term" value="P:peptidoglycan metabolic process"/>
    <property type="evidence" value="ECO:0007669"/>
    <property type="project" value="UniProtKB-UniRule"/>
</dbReference>
<keyword evidence="3" id="KW-1003">Cell membrane</keyword>
<protein>
    <recommendedName>
        <fullName evidence="3">Probable endolytic peptidoglycan transglycosylase RlpA</fullName>
        <ecNumber evidence="3">4.2.2.-</ecNumber>
    </recommendedName>
</protein>
<dbReference type="GO" id="GO:0071555">
    <property type="term" value="P:cell wall organization"/>
    <property type="evidence" value="ECO:0007669"/>
    <property type="project" value="UniProtKB-KW"/>
</dbReference>
<comment type="subcellular location">
    <subcellularLocation>
        <location evidence="3">Cell membrane</location>
        <topology evidence="3">Lipid-anchor</topology>
    </subcellularLocation>
</comment>
<dbReference type="GO" id="GO:0008932">
    <property type="term" value="F:lytic endotransglycosylase activity"/>
    <property type="evidence" value="ECO:0007669"/>
    <property type="project" value="UniProtKB-UniRule"/>
</dbReference>
<dbReference type="OrthoDB" id="9779128at2"/>
<dbReference type="STRING" id="362413.RC62_4404"/>
<gene>
    <name evidence="3" type="primary">rlpA</name>
    <name evidence="7" type="ORF">RC62_4404</name>
</gene>
<evidence type="ECO:0000259" key="6">
    <source>
        <dbReference type="Pfam" id="PF03330"/>
    </source>
</evidence>
<dbReference type="EMBL" id="JRLF01000009">
    <property type="protein sequence ID" value="KQB41029.1"/>
    <property type="molecule type" value="Genomic_DNA"/>
</dbReference>
<dbReference type="PROSITE" id="PS51257">
    <property type="entry name" value="PROKAR_LIPOPROTEIN"/>
    <property type="match status" value="1"/>
</dbReference>
<keyword evidence="3 7" id="KW-0449">Lipoprotein</keyword>
<comment type="caution">
    <text evidence="7">The sequence shown here is derived from an EMBL/GenBank/DDBJ whole genome shotgun (WGS) entry which is preliminary data.</text>
</comment>
<keyword evidence="2 3" id="KW-0961">Cell wall biogenesis/degradation</keyword>